<keyword evidence="3" id="KW-0238">DNA-binding</keyword>
<evidence type="ECO:0000256" key="3">
    <source>
        <dbReference type="ARBA" id="ARBA00023125"/>
    </source>
</evidence>
<dbReference type="EMBL" id="JAOTPO010000003">
    <property type="protein sequence ID" value="MDE5412873.1"/>
    <property type="molecule type" value="Genomic_DNA"/>
</dbReference>
<dbReference type="PANTHER" id="PTHR30204:SF65">
    <property type="entry name" value="HTH-TYPE TRANSCRIPTIONAL REGULATOR TNRA"/>
    <property type="match status" value="1"/>
</dbReference>
<sequence>MSDQIRRNMPLFPIGIVKQLTELSARQIRYYEEHGLIHPVRTNGNQRLFSFNDVDKLLEIKTLIEQGINISGIKRILELNEKAAEMGTIAQGQPAEISDKELRKHLKNELIMAGRNGKASIIQGQLSRFFH</sequence>
<evidence type="ECO:0000313" key="6">
    <source>
        <dbReference type="EMBL" id="MDE5412873.1"/>
    </source>
</evidence>
<comment type="caution">
    <text evidence="6">The sequence shown here is derived from an EMBL/GenBank/DDBJ whole genome shotgun (WGS) entry which is preliminary data.</text>
</comment>
<dbReference type="SUPFAM" id="SSF46955">
    <property type="entry name" value="Putative DNA-binding domain"/>
    <property type="match status" value="1"/>
</dbReference>
<protein>
    <submittedName>
        <fullName evidence="6">MerR family transcriptional regulator</fullName>
    </submittedName>
</protein>
<evidence type="ECO:0000256" key="1">
    <source>
        <dbReference type="ARBA" id="ARBA00022491"/>
    </source>
</evidence>
<keyword evidence="1" id="KW-0678">Repressor</keyword>
<keyword evidence="2" id="KW-0805">Transcription regulation</keyword>
<dbReference type="InterPro" id="IPR047057">
    <property type="entry name" value="MerR_fam"/>
</dbReference>
<evidence type="ECO:0000256" key="4">
    <source>
        <dbReference type="ARBA" id="ARBA00023163"/>
    </source>
</evidence>
<accession>A0ABT5VEI0</accession>
<name>A0ABT5VEI0_9BACI</name>
<evidence type="ECO:0000256" key="2">
    <source>
        <dbReference type="ARBA" id="ARBA00023015"/>
    </source>
</evidence>
<dbReference type="SMART" id="SM00422">
    <property type="entry name" value="HTH_MERR"/>
    <property type="match status" value="1"/>
</dbReference>
<dbReference type="RefSeq" id="WP_275117504.1">
    <property type="nucleotide sequence ID" value="NZ_JAOTPO010000003.1"/>
</dbReference>
<dbReference type="PANTHER" id="PTHR30204">
    <property type="entry name" value="REDOX-CYCLING DRUG-SENSING TRANSCRIPTIONAL ACTIVATOR SOXR"/>
    <property type="match status" value="1"/>
</dbReference>
<feature type="domain" description="HTH merR-type" evidence="5">
    <location>
        <begin position="11"/>
        <end position="79"/>
    </location>
</feature>
<gene>
    <name evidence="6" type="ORF">N7Z68_05710</name>
</gene>
<proteinExistence type="predicted"/>
<dbReference type="PROSITE" id="PS50937">
    <property type="entry name" value="HTH_MERR_2"/>
    <property type="match status" value="1"/>
</dbReference>
<reference evidence="6" key="1">
    <citation type="submission" date="2024-05" db="EMBL/GenBank/DDBJ databases">
        <title>Alkalihalobacillus sp. strain MEB203 novel alkaliphilic bacterium from Lonar Lake, India.</title>
        <authorList>
            <person name="Joshi A."/>
            <person name="Thite S."/>
            <person name="Mengade P."/>
        </authorList>
    </citation>
    <scope>NUCLEOTIDE SEQUENCE</scope>
    <source>
        <strain evidence="6">MEB 203</strain>
    </source>
</reference>
<dbReference type="Pfam" id="PF13411">
    <property type="entry name" value="MerR_1"/>
    <property type="match status" value="1"/>
</dbReference>
<keyword evidence="4" id="KW-0804">Transcription</keyword>
<organism evidence="6 7">
    <name type="scientific">Alkalihalobacterium chitinilyticum</name>
    <dbReference type="NCBI Taxonomy" id="2980103"/>
    <lineage>
        <taxon>Bacteria</taxon>
        <taxon>Bacillati</taxon>
        <taxon>Bacillota</taxon>
        <taxon>Bacilli</taxon>
        <taxon>Bacillales</taxon>
        <taxon>Bacillaceae</taxon>
        <taxon>Alkalihalobacterium</taxon>
    </lineage>
</organism>
<dbReference type="Gene3D" id="1.10.1660.10">
    <property type="match status" value="1"/>
</dbReference>
<evidence type="ECO:0000259" key="5">
    <source>
        <dbReference type="PROSITE" id="PS50937"/>
    </source>
</evidence>
<dbReference type="CDD" id="cd01105">
    <property type="entry name" value="HTH_GlnR-like"/>
    <property type="match status" value="1"/>
</dbReference>
<dbReference type="InterPro" id="IPR009061">
    <property type="entry name" value="DNA-bd_dom_put_sf"/>
</dbReference>
<dbReference type="InterPro" id="IPR000551">
    <property type="entry name" value="MerR-type_HTH_dom"/>
</dbReference>
<dbReference type="Proteomes" id="UP001148125">
    <property type="component" value="Unassembled WGS sequence"/>
</dbReference>
<evidence type="ECO:0000313" key="7">
    <source>
        <dbReference type="Proteomes" id="UP001148125"/>
    </source>
</evidence>
<keyword evidence="7" id="KW-1185">Reference proteome</keyword>